<protein>
    <recommendedName>
        <fullName evidence="4">Secreted protein</fullName>
    </recommendedName>
</protein>
<dbReference type="eggNOG" id="ENOG5031MQD">
    <property type="taxonomic scope" value="Bacteria"/>
</dbReference>
<evidence type="ECO:0000313" key="2">
    <source>
        <dbReference type="EMBL" id="OAN32659.1"/>
    </source>
</evidence>
<evidence type="ECO:0000256" key="1">
    <source>
        <dbReference type="SAM" id="SignalP"/>
    </source>
</evidence>
<sequence>MLSRLMIIAAACGAASLGTSGLASAQPAPNVNAMALANPKDYSANDGNWYAFSALDGVTCVLDRGSGSYGCSGPLPAAPGGANMVSGHAGGGVGFANSAQPMYGFVENAPALPPNSRLSFKTVSCGNDGFATSCINTFNQSGFVISPTGSYAF</sequence>
<accession>A0A178LNB0</accession>
<dbReference type="EMBL" id="LWCS01000054">
    <property type="protein sequence ID" value="OAN32659.1"/>
    <property type="molecule type" value="Genomic_DNA"/>
</dbReference>
<dbReference type="AlphaFoldDB" id="A0A178LNB0"/>
<comment type="caution">
    <text evidence="2">The sequence shown here is derived from an EMBL/GenBank/DDBJ whole genome shotgun (WGS) entry which is preliminary data.</text>
</comment>
<name>A0A178LNB0_MYCIR</name>
<dbReference type="Proteomes" id="UP000078396">
    <property type="component" value="Unassembled WGS sequence"/>
</dbReference>
<gene>
    <name evidence="2" type="ORF">A4X20_08070</name>
</gene>
<proteinExistence type="predicted"/>
<evidence type="ECO:0000313" key="3">
    <source>
        <dbReference type="Proteomes" id="UP000078396"/>
    </source>
</evidence>
<dbReference type="STRING" id="912594.AWC12_09065"/>
<evidence type="ECO:0008006" key="4">
    <source>
        <dbReference type="Google" id="ProtNLM"/>
    </source>
</evidence>
<feature type="chain" id="PRO_5008091265" description="Secreted protein" evidence="1">
    <location>
        <begin position="26"/>
        <end position="153"/>
    </location>
</feature>
<keyword evidence="1" id="KW-0732">Signal</keyword>
<organism evidence="2 3">
    <name type="scientific">Mycolicibacterium iranicum</name>
    <name type="common">Mycobacterium iranicum</name>
    <dbReference type="NCBI Taxonomy" id="912594"/>
    <lineage>
        <taxon>Bacteria</taxon>
        <taxon>Bacillati</taxon>
        <taxon>Actinomycetota</taxon>
        <taxon>Actinomycetes</taxon>
        <taxon>Mycobacteriales</taxon>
        <taxon>Mycobacteriaceae</taxon>
        <taxon>Mycolicibacterium</taxon>
    </lineage>
</organism>
<dbReference type="RefSeq" id="WP_064284416.1">
    <property type="nucleotide sequence ID" value="NZ_LWCS01000054.1"/>
</dbReference>
<reference evidence="2 3" key="1">
    <citation type="submission" date="2016-04" db="EMBL/GenBank/DDBJ databases">
        <title>Draft Genome Sequences of Staphylococcus capitis Strain H36, S. capitis Strain H65, S. cohnii Strain H62, S. hominis Strain H69, Mycobacterium iranicum Strain H39, Plantibacter sp. Strain H53, Pseudomonas oryzihabitans Strain H72, and Microbacterium sp. Strain H83, isolated from residential settings.</title>
        <authorList>
            <person name="Lymperopoulou D."/>
            <person name="Adams R.I."/>
            <person name="Lindow S."/>
            <person name="Coil D.A."/>
            <person name="Jospin G."/>
            <person name="Eisen J.A."/>
        </authorList>
    </citation>
    <scope>NUCLEOTIDE SEQUENCE [LARGE SCALE GENOMIC DNA]</scope>
    <source>
        <strain evidence="2 3">H39</strain>
    </source>
</reference>
<feature type="signal peptide" evidence="1">
    <location>
        <begin position="1"/>
        <end position="25"/>
    </location>
</feature>